<gene>
    <name evidence="3" type="primary">amaP</name>
    <name evidence="3" type="ORF">IAD50_01660</name>
</gene>
<evidence type="ECO:0000313" key="4">
    <source>
        <dbReference type="Proteomes" id="UP000824089"/>
    </source>
</evidence>
<evidence type="ECO:0000256" key="1">
    <source>
        <dbReference type="ARBA" id="ARBA00005721"/>
    </source>
</evidence>
<keyword evidence="2" id="KW-0472">Membrane</keyword>
<dbReference type="AlphaFoldDB" id="A0A9D1I6Y8"/>
<feature type="transmembrane region" description="Helical" evidence="2">
    <location>
        <begin position="53"/>
        <end position="71"/>
    </location>
</feature>
<organism evidence="3 4">
    <name type="scientific">Candidatus Egerieisoma faecipullorum</name>
    <dbReference type="NCBI Taxonomy" id="2840963"/>
    <lineage>
        <taxon>Bacteria</taxon>
        <taxon>Bacillati</taxon>
        <taxon>Bacillota</taxon>
        <taxon>Clostridia</taxon>
        <taxon>Eubacteriales</taxon>
        <taxon>Clostridiaceae</taxon>
        <taxon>Clostridiaceae incertae sedis</taxon>
        <taxon>Candidatus Egerieisoma</taxon>
    </lineage>
</organism>
<keyword evidence="2" id="KW-1133">Transmembrane helix</keyword>
<evidence type="ECO:0000313" key="3">
    <source>
        <dbReference type="EMBL" id="HIU28982.1"/>
    </source>
</evidence>
<dbReference type="EMBL" id="DVMM01000033">
    <property type="protein sequence ID" value="HIU28982.1"/>
    <property type="molecule type" value="Genomic_DNA"/>
</dbReference>
<protein>
    <submittedName>
        <fullName evidence="3">Alkaline shock response membrane anchor protein AmaP</fullName>
    </submittedName>
</protein>
<reference evidence="3" key="2">
    <citation type="journal article" date="2021" name="PeerJ">
        <title>Extensive microbial diversity within the chicken gut microbiome revealed by metagenomics and culture.</title>
        <authorList>
            <person name="Gilroy R."/>
            <person name="Ravi A."/>
            <person name="Getino M."/>
            <person name="Pursley I."/>
            <person name="Horton D.L."/>
            <person name="Alikhan N.F."/>
            <person name="Baker D."/>
            <person name="Gharbi K."/>
            <person name="Hall N."/>
            <person name="Watson M."/>
            <person name="Adriaenssens E.M."/>
            <person name="Foster-Nyarko E."/>
            <person name="Jarju S."/>
            <person name="Secka A."/>
            <person name="Antonio M."/>
            <person name="Oren A."/>
            <person name="Chaudhuri R.R."/>
            <person name="La Ragione R."/>
            <person name="Hildebrand F."/>
            <person name="Pallen M.J."/>
        </authorList>
    </citation>
    <scope>NUCLEOTIDE SEQUENCE</scope>
    <source>
        <strain evidence="3">CHK195-4489</strain>
    </source>
</reference>
<comment type="similarity">
    <text evidence="1">Belongs to the asp23 family.</text>
</comment>
<dbReference type="InterPro" id="IPR005531">
    <property type="entry name" value="Asp23"/>
</dbReference>
<dbReference type="Proteomes" id="UP000824089">
    <property type="component" value="Unassembled WGS sequence"/>
</dbReference>
<accession>A0A9D1I6Y8</accession>
<proteinExistence type="inferred from homology"/>
<reference evidence="3" key="1">
    <citation type="submission" date="2020-10" db="EMBL/GenBank/DDBJ databases">
        <authorList>
            <person name="Gilroy R."/>
        </authorList>
    </citation>
    <scope>NUCLEOTIDE SEQUENCE</scope>
    <source>
        <strain evidence="3">CHK195-4489</strain>
    </source>
</reference>
<evidence type="ECO:0000256" key="2">
    <source>
        <dbReference type="SAM" id="Phobius"/>
    </source>
</evidence>
<name>A0A9D1I6Y8_9CLOT</name>
<dbReference type="Pfam" id="PF03780">
    <property type="entry name" value="Asp23"/>
    <property type="match status" value="1"/>
</dbReference>
<keyword evidence="2" id="KW-0812">Transmembrane</keyword>
<sequence>MNIFYRILVAVYAFISTILCGIIMLSPFSDKTIMAAVLDYIDVTFYRSNQYDAMLFVFGIVFLALNIAVLTSGIKGKRSNSYYCTNNETGMIRISANSIENIALGLSKRFNGVKDAKSKVKFTKRGVEINVRLSVFPDVHVPNLCKSVQERIKESVESTMEIGVALVDVSVDGVYAATKTEE</sequence>
<feature type="transmembrane region" description="Helical" evidence="2">
    <location>
        <begin position="7"/>
        <end position="28"/>
    </location>
</feature>
<comment type="caution">
    <text evidence="3">The sequence shown here is derived from an EMBL/GenBank/DDBJ whole genome shotgun (WGS) entry which is preliminary data.</text>
</comment>
<dbReference type="NCBIfam" id="NF033218">
    <property type="entry name" value="anchor_AmaP"/>
    <property type="match status" value="1"/>
</dbReference>